<dbReference type="EMBL" id="LSRX01000395">
    <property type="protein sequence ID" value="OLP98479.1"/>
    <property type="molecule type" value="Genomic_DNA"/>
</dbReference>
<dbReference type="InterPro" id="IPR013783">
    <property type="entry name" value="Ig-like_fold"/>
</dbReference>
<dbReference type="SUPFAM" id="SSF49265">
    <property type="entry name" value="Fibronectin type III"/>
    <property type="match status" value="1"/>
</dbReference>
<evidence type="ECO:0000313" key="2">
    <source>
        <dbReference type="Proteomes" id="UP000186817"/>
    </source>
</evidence>
<dbReference type="InterPro" id="IPR003961">
    <property type="entry name" value="FN3_dom"/>
</dbReference>
<reference evidence="1 2" key="1">
    <citation type="submission" date="2016-02" db="EMBL/GenBank/DDBJ databases">
        <title>Genome analysis of coral dinoflagellate symbionts highlights evolutionary adaptations to a symbiotic lifestyle.</title>
        <authorList>
            <person name="Aranda M."/>
            <person name="Li Y."/>
            <person name="Liew Y.J."/>
            <person name="Baumgarten S."/>
            <person name="Simakov O."/>
            <person name="Wilson M."/>
            <person name="Piel J."/>
            <person name="Ashoor H."/>
            <person name="Bougouffa S."/>
            <person name="Bajic V.B."/>
            <person name="Ryu T."/>
            <person name="Ravasi T."/>
            <person name="Bayer T."/>
            <person name="Micklem G."/>
            <person name="Kim H."/>
            <person name="Bhak J."/>
            <person name="Lajeunesse T.C."/>
            <person name="Voolstra C.R."/>
        </authorList>
    </citation>
    <scope>NUCLEOTIDE SEQUENCE [LARGE SCALE GENOMIC DNA]</scope>
    <source>
        <strain evidence="1 2">CCMP2467</strain>
    </source>
</reference>
<sequence>MKKCWVWPHQVLKDMLGIYSASQSDLSCTEPPGEPEGEIKIIHAGVTAALRRAFEAEGLPKALPAKRLETTSTAESCTGRAYQVRFDDLRPGTKYEISWACHNAVGQSPFSSSLVAQN</sequence>
<name>A0A1Q9DTI3_SYMMI</name>
<comment type="caution">
    <text evidence="1">The sequence shown here is derived from an EMBL/GenBank/DDBJ whole genome shotgun (WGS) entry which is preliminary data.</text>
</comment>
<dbReference type="AlphaFoldDB" id="A0A1Q9DTI3"/>
<keyword evidence="2" id="KW-1185">Reference proteome</keyword>
<dbReference type="InterPro" id="IPR036116">
    <property type="entry name" value="FN3_sf"/>
</dbReference>
<dbReference type="Proteomes" id="UP000186817">
    <property type="component" value="Unassembled WGS sequence"/>
</dbReference>
<evidence type="ECO:0008006" key="3">
    <source>
        <dbReference type="Google" id="ProtNLM"/>
    </source>
</evidence>
<dbReference type="Gene3D" id="2.60.40.10">
    <property type="entry name" value="Immunoglobulins"/>
    <property type="match status" value="1"/>
</dbReference>
<dbReference type="CDD" id="cd00063">
    <property type="entry name" value="FN3"/>
    <property type="match status" value="1"/>
</dbReference>
<proteinExistence type="predicted"/>
<accession>A0A1Q9DTI3</accession>
<organism evidence="1 2">
    <name type="scientific">Symbiodinium microadriaticum</name>
    <name type="common">Dinoflagellate</name>
    <name type="synonym">Zooxanthella microadriatica</name>
    <dbReference type="NCBI Taxonomy" id="2951"/>
    <lineage>
        <taxon>Eukaryota</taxon>
        <taxon>Sar</taxon>
        <taxon>Alveolata</taxon>
        <taxon>Dinophyceae</taxon>
        <taxon>Suessiales</taxon>
        <taxon>Symbiodiniaceae</taxon>
        <taxon>Symbiodinium</taxon>
    </lineage>
</organism>
<evidence type="ECO:0000313" key="1">
    <source>
        <dbReference type="EMBL" id="OLP98479.1"/>
    </source>
</evidence>
<protein>
    <recommendedName>
        <fullName evidence="3">Fibronectin type-III domain-containing protein</fullName>
    </recommendedName>
</protein>
<gene>
    <name evidence="1" type="ORF">AK812_SmicGene19058</name>
</gene>